<keyword evidence="2" id="KW-1185">Reference proteome</keyword>
<dbReference type="AlphaFoldDB" id="B6HB10"/>
<dbReference type="VEuPathDB" id="FungiDB:PCH_Pc17g00900"/>
<accession>B6HB10</accession>
<dbReference type="HOGENOM" id="CLU_1635953_0_0_1"/>
<evidence type="ECO:0000313" key="2">
    <source>
        <dbReference type="Proteomes" id="UP000000724"/>
    </source>
</evidence>
<sequence>MSKAVESHYSSRSVKLSCILCPRSCQHITGFSSSRVHYPLSIDDVSANPSRPDGIWHITVRATYREGPIGLSRIACTLFSTPTDVQGRMWIRAPLCEYHPVLSGDRGECLYSISSGSKCLAGNQSDFNHAISAAEHAVLHFIISSDPERTIYCVIIADLLLN</sequence>
<dbReference type="Proteomes" id="UP000000724">
    <property type="component" value="Contig Pc00c17"/>
</dbReference>
<proteinExistence type="predicted"/>
<name>B6HB10_PENRW</name>
<gene>
    <name evidence="1" type="ORF">Pc17g00900</name>
    <name evidence="1" type="ORF">PCH_Pc17g00900</name>
</gene>
<reference evidence="1 2" key="1">
    <citation type="journal article" date="2008" name="Nat. Biotechnol.">
        <title>Genome sequencing and analysis of the filamentous fungus Penicillium chrysogenum.</title>
        <authorList>
            <person name="van den Berg M.A."/>
            <person name="Albang R."/>
            <person name="Albermann K."/>
            <person name="Badger J.H."/>
            <person name="Daran J.-M."/>
            <person name="Driessen A.J.M."/>
            <person name="Garcia-Estrada C."/>
            <person name="Fedorova N.D."/>
            <person name="Harris D.M."/>
            <person name="Heijne W.H.M."/>
            <person name="Joardar V.S."/>
            <person name="Kiel J.A.K.W."/>
            <person name="Kovalchuk A."/>
            <person name="Martin J.F."/>
            <person name="Nierman W.C."/>
            <person name="Nijland J.G."/>
            <person name="Pronk J.T."/>
            <person name="Roubos J.A."/>
            <person name="van der Klei I.J."/>
            <person name="van Peij N.N.M.E."/>
            <person name="Veenhuis M."/>
            <person name="von Doehren H."/>
            <person name="Wagner C."/>
            <person name="Wortman J.R."/>
            <person name="Bovenberg R.A.L."/>
        </authorList>
    </citation>
    <scope>NUCLEOTIDE SEQUENCE [LARGE SCALE GENOMIC DNA]</scope>
    <source>
        <strain evidence="2">ATCC 28089 / DSM 1075 / NRRL 1951 / Wisconsin 54-1255</strain>
    </source>
</reference>
<protein>
    <submittedName>
        <fullName evidence="1">Uncharacterized protein</fullName>
    </submittedName>
</protein>
<organism evidence="1 2">
    <name type="scientific">Penicillium rubens (strain ATCC 28089 / DSM 1075 / NRRL 1951 / Wisconsin 54-1255)</name>
    <name type="common">Penicillium chrysogenum</name>
    <dbReference type="NCBI Taxonomy" id="500485"/>
    <lineage>
        <taxon>Eukaryota</taxon>
        <taxon>Fungi</taxon>
        <taxon>Dikarya</taxon>
        <taxon>Ascomycota</taxon>
        <taxon>Pezizomycotina</taxon>
        <taxon>Eurotiomycetes</taxon>
        <taxon>Eurotiomycetidae</taxon>
        <taxon>Eurotiales</taxon>
        <taxon>Aspergillaceae</taxon>
        <taxon>Penicillium</taxon>
        <taxon>Penicillium chrysogenum species complex</taxon>
    </lineage>
</organism>
<evidence type="ECO:0000313" key="1">
    <source>
        <dbReference type="EMBL" id="CAP79377.1"/>
    </source>
</evidence>
<dbReference type="EMBL" id="AM920432">
    <property type="protein sequence ID" value="CAP79377.1"/>
    <property type="molecule type" value="Genomic_DNA"/>
</dbReference>